<evidence type="ECO:0000313" key="1">
    <source>
        <dbReference type="EMBL" id="MCZ8515894.1"/>
    </source>
</evidence>
<name>A0ABT4QGB2_9BACL</name>
<organism evidence="1 2">
    <name type="scientific">Paenibacillus gyeongsangnamensis</name>
    <dbReference type="NCBI Taxonomy" id="3388067"/>
    <lineage>
        <taxon>Bacteria</taxon>
        <taxon>Bacillati</taxon>
        <taxon>Bacillota</taxon>
        <taxon>Bacilli</taxon>
        <taxon>Bacillales</taxon>
        <taxon>Paenibacillaceae</taxon>
        <taxon>Paenibacillus</taxon>
    </lineage>
</organism>
<reference evidence="1 2" key="1">
    <citation type="submission" date="2022-12" db="EMBL/GenBank/DDBJ databases">
        <title>Draft genome sequence of Paenibacillus sp. dW9.</title>
        <authorList>
            <person name="Choi E.-W."/>
            <person name="Kim D.-U."/>
        </authorList>
    </citation>
    <scope>NUCLEOTIDE SEQUENCE [LARGE SCALE GENOMIC DNA]</scope>
    <source>
        <strain evidence="2">dW9</strain>
    </source>
</reference>
<comment type="caution">
    <text evidence="1">The sequence shown here is derived from an EMBL/GenBank/DDBJ whole genome shotgun (WGS) entry which is preliminary data.</text>
</comment>
<proteinExistence type="predicted"/>
<gene>
    <name evidence="1" type="ORF">O9H85_26550</name>
</gene>
<dbReference type="Proteomes" id="UP001527882">
    <property type="component" value="Unassembled WGS sequence"/>
</dbReference>
<keyword evidence="2" id="KW-1185">Reference proteome</keyword>
<dbReference type="RefSeq" id="WP_269884427.1">
    <property type="nucleotide sequence ID" value="NZ_JAQAGZ010000020.1"/>
</dbReference>
<protein>
    <recommendedName>
        <fullName evidence="3">SMI1/KNR4 family protein</fullName>
    </recommendedName>
</protein>
<accession>A0ABT4QGB2</accession>
<dbReference type="EMBL" id="JAQAGZ010000020">
    <property type="protein sequence ID" value="MCZ8515894.1"/>
    <property type="molecule type" value="Genomic_DNA"/>
</dbReference>
<evidence type="ECO:0008006" key="3">
    <source>
        <dbReference type="Google" id="ProtNLM"/>
    </source>
</evidence>
<evidence type="ECO:0000313" key="2">
    <source>
        <dbReference type="Proteomes" id="UP001527882"/>
    </source>
</evidence>
<sequence>MSASWQESKTVSSESLQERLQTIRPLQQEEHEQYEIAKDRLTGEHYLHYAYLHRNFAAVGPGAGEAEVFHHLMPIDNDEVLGLLFNDEPFLYPQHWTKPFLRNGPEGDYVWFDPSYVAEEEEDMAAAIRITEELARFREEGDYSEEAIKRLFERTNGKREQDS</sequence>